<dbReference type="InterPro" id="IPR045889">
    <property type="entry name" value="MES/HNL"/>
</dbReference>
<sequence length="237" mass="25611">MARFVLVHGAFHGAWCWRFVAEILRARGHEVSAPTLTGLGERRHLLSPRVEMQTFCADVLNHLRYEDAREAVLVGHSFAGAPISKAAELAPERVARLVYLDAMLLEGDETPFDVFPPATRATREALAHAHDGGVSIPPPAPESFGVGDPAQAAWLAERLTPHPLATYRTAARLGRPPGAEFAKVYVHCVAPDYAPLRWAAARAREAGWPIQTLAAGHDAMVTAPQAVADLLEREAAA</sequence>
<dbReference type="GO" id="GO:0080030">
    <property type="term" value="F:methyl indole-3-acetate esterase activity"/>
    <property type="evidence" value="ECO:0007669"/>
    <property type="project" value="TreeGrafter"/>
</dbReference>
<gene>
    <name evidence="2" type="ORF">SAMN05216200_105105</name>
</gene>
<reference evidence="2 3" key="1">
    <citation type="submission" date="2016-12" db="EMBL/GenBank/DDBJ databases">
        <authorList>
            <person name="Song W.-J."/>
            <person name="Kurnit D.M."/>
        </authorList>
    </citation>
    <scope>NUCLEOTIDE SEQUENCE [LARGE SCALE GENOMIC DNA]</scope>
    <source>
        <strain evidence="2 3">CGMCC 1.10808</strain>
    </source>
</reference>
<dbReference type="InterPro" id="IPR029058">
    <property type="entry name" value="AB_hydrolase_fold"/>
</dbReference>
<dbReference type="GO" id="GO:0080032">
    <property type="term" value="F:methyl jasmonate esterase activity"/>
    <property type="evidence" value="ECO:0007669"/>
    <property type="project" value="TreeGrafter"/>
</dbReference>
<dbReference type="SUPFAM" id="SSF53474">
    <property type="entry name" value="alpha/beta-Hydrolases"/>
    <property type="match status" value="1"/>
</dbReference>
<dbReference type="PANTHER" id="PTHR10992:SF1086">
    <property type="entry name" value="AB HYDROLASE-1 DOMAIN-CONTAINING PROTEIN"/>
    <property type="match status" value="1"/>
</dbReference>
<dbReference type="EMBL" id="FRDL01000005">
    <property type="protein sequence ID" value="SHN67362.1"/>
    <property type="molecule type" value="Genomic_DNA"/>
</dbReference>
<proteinExistence type="predicted"/>
<dbReference type="Proteomes" id="UP000184066">
    <property type="component" value="Unassembled WGS sequence"/>
</dbReference>
<name>A0A1M7T9H7_9RHOB</name>
<dbReference type="OrthoDB" id="9814966at2"/>
<accession>A0A1M7T9H7</accession>
<dbReference type="STRING" id="1189325.SAMN04488119_105106"/>
<evidence type="ECO:0000259" key="1">
    <source>
        <dbReference type="Pfam" id="PF12697"/>
    </source>
</evidence>
<protein>
    <submittedName>
        <fullName evidence="2">Pimeloyl-ACP methyl ester carboxylesterase</fullName>
    </submittedName>
</protein>
<dbReference type="AlphaFoldDB" id="A0A1M7T9H7"/>
<organism evidence="2 3">
    <name type="scientific">Oceanicella actignis</name>
    <dbReference type="NCBI Taxonomy" id="1189325"/>
    <lineage>
        <taxon>Bacteria</taxon>
        <taxon>Pseudomonadati</taxon>
        <taxon>Pseudomonadota</taxon>
        <taxon>Alphaproteobacteria</taxon>
        <taxon>Rhodobacterales</taxon>
        <taxon>Paracoccaceae</taxon>
        <taxon>Oceanicella</taxon>
    </lineage>
</organism>
<dbReference type="PANTHER" id="PTHR10992">
    <property type="entry name" value="METHYLESTERASE FAMILY MEMBER"/>
    <property type="match status" value="1"/>
</dbReference>
<dbReference type="InterPro" id="IPR000073">
    <property type="entry name" value="AB_hydrolase_1"/>
</dbReference>
<evidence type="ECO:0000313" key="2">
    <source>
        <dbReference type="EMBL" id="SHN67362.1"/>
    </source>
</evidence>
<keyword evidence="3" id="KW-1185">Reference proteome</keyword>
<dbReference type="Pfam" id="PF12697">
    <property type="entry name" value="Abhydrolase_6"/>
    <property type="match status" value="1"/>
</dbReference>
<dbReference type="Gene3D" id="3.40.50.1820">
    <property type="entry name" value="alpha/beta hydrolase"/>
    <property type="match status" value="1"/>
</dbReference>
<dbReference type="RefSeq" id="WP_072747307.1">
    <property type="nucleotide sequence ID" value="NZ_FOHL01000005.1"/>
</dbReference>
<evidence type="ECO:0000313" key="3">
    <source>
        <dbReference type="Proteomes" id="UP000184066"/>
    </source>
</evidence>
<feature type="domain" description="AB hydrolase-1" evidence="1">
    <location>
        <begin position="4"/>
        <end position="229"/>
    </location>
</feature>